<evidence type="ECO:0000256" key="1">
    <source>
        <dbReference type="SAM" id="MobiDB-lite"/>
    </source>
</evidence>
<dbReference type="GO" id="GO:0016538">
    <property type="term" value="F:cyclin-dependent protein serine/threonine kinase regulator activity"/>
    <property type="evidence" value="ECO:0007669"/>
    <property type="project" value="TreeGrafter"/>
</dbReference>
<reference evidence="3 4" key="1">
    <citation type="journal article" date="2019" name="Nat. Ecol. Evol.">
        <title>Megaphylogeny resolves global patterns of mushroom evolution.</title>
        <authorList>
            <person name="Varga T."/>
            <person name="Krizsan K."/>
            <person name="Foldi C."/>
            <person name="Dima B."/>
            <person name="Sanchez-Garcia M."/>
            <person name="Sanchez-Ramirez S."/>
            <person name="Szollosi G.J."/>
            <person name="Szarkandi J.G."/>
            <person name="Papp V."/>
            <person name="Albert L."/>
            <person name="Andreopoulos W."/>
            <person name="Angelini C."/>
            <person name="Antonin V."/>
            <person name="Barry K.W."/>
            <person name="Bougher N.L."/>
            <person name="Buchanan P."/>
            <person name="Buyck B."/>
            <person name="Bense V."/>
            <person name="Catcheside P."/>
            <person name="Chovatia M."/>
            <person name="Cooper J."/>
            <person name="Damon W."/>
            <person name="Desjardin D."/>
            <person name="Finy P."/>
            <person name="Geml J."/>
            <person name="Haridas S."/>
            <person name="Hughes K."/>
            <person name="Justo A."/>
            <person name="Karasinski D."/>
            <person name="Kautmanova I."/>
            <person name="Kiss B."/>
            <person name="Kocsube S."/>
            <person name="Kotiranta H."/>
            <person name="LaButti K.M."/>
            <person name="Lechner B.E."/>
            <person name="Liimatainen K."/>
            <person name="Lipzen A."/>
            <person name="Lukacs Z."/>
            <person name="Mihaltcheva S."/>
            <person name="Morgado L.N."/>
            <person name="Niskanen T."/>
            <person name="Noordeloos M.E."/>
            <person name="Ohm R.A."/>
            <person name="Ortiz-Santana B."/>
            <person name="Ovrebo C."/>
            <person name="Racz N."/>
            <person name="Riley R."/>
            <person name="Savchenko A."/>
            <person name="Shiryaev A."/>
            <person name="Soop K."/>
            <person name="Spirin V."/>
            <person name="Szebenyi C."/>
            <person name="Tomsovsky M."/>
            <person name="Tulloss R.E."/>
            <person name="Uehling J."/>
            <person name="Grigoriev I.V."/>
            <person name="Vagvolgyi C."/>
            <person name="Papp T."/>
            <person name="Martin F.M."/>
            <person name="Miettinen O."/>
            <person name="Hibbett D.S."/>
            <person name="Nagy L.G."/>
        </authorList>
    </citation>
    <scope>NUCLEOTIDE SEQUENCE [LARGE SCALE GENOMIC DNA]</scope>
    <source>
        <strain evidence="3 4">CBS 121175</strain>
    </source>
</reference>
<feature type="compositionally biased region" description="Low complexity" evidence="1">
    <location>
        <begin position="269"/>
        <end position="285"/>
    </location>
</feature>
<feature type="domain" description="Cyclin N-terminal" evidence="2">
    <location>
        <begin position="51"/>
        <end position="142"/>
    </location>
</feature>
<dbReference type="PANTHER" id="PTHR15615">
    <property type="match status" value="1"/>
</dbReference>
<name>A0A5C3L8M4_COPMA</name>
<proteinExistence type="predicted"/>
<gene>
    <name evidence="3" type="ORF">FA15DRAFT_610878</name>
</gene>
<feature type="region of interest" description="Disordered" evidence="1">
    <location>
        <begin position="247"/>
        <end position="324"/>
    </location>
</feature>
<feature type="compositionally biased region" description="Polar residues" evidence="1">
    <location>
        <begin position="297"/>
        <end position="324"/>
    </location>
</feature>
<feature type="non-terminal residue" evidence="3">
    <location>
        <position position="380"/>
    </location>
</feature>
<keyword evidence="4" id="KW-1185">Reference proteome</keyword>
<dbReference type="EMBL" id="ML210151">
    <property type="protein sequence ID" value="TFK29157.1"/>
    <property type="molecule type" value="Genomic_DNA"/>
</dbReference>
<accession>A0A5C3L8M4</accession>
<dbReference type="OrthoDB" id="244495at2759"/>
<dbReference type="Proteomes" id="UP000307440">
    <property type="component" value="Unassembled WGS sequence"/>
</dbReference>
<dbReference type="GO" id="GO:0005634">
    <property type="term" value="C:nucleus"/>
    <property type="evidence" value="ECO:0007669"/>
    <property type="project" value="TreeGrafter"/>
</dbReference>
<evidence type="ECO:0000313" key="3">
    <source>
        <dbReference type="EMBL" id="TFK29157.1"/>
    </source>
</evidence>
<organism evidence="3 4">
    <name type="scientific">Coprinopsis marcescibilis</name>
    <name type="common">Agaric fungus</name>
    <name type="synonym">Psathyrella marcescibilis</name>
    <dbReference type="NCBI Taxonomy" id="230819"/>
    <lineage>
        <taxon>Eukaryota</taxon>
        <taxon>Fungi</taxon>
        <taxon>Dikarya</taxon>
        <taxon>Basidiomycota</taxon>
        <taxon>Agaricomycotina</taxon>
        <taxon>Agaricomycetes</taxon>
        <taxon>Agaricomycetidae</taxon>
        <taxon>Agaricales</taxon>
        <taxon>Agaricineae</taxon>
        <taxon>Psathyrellaceae</taxon>
        <taxon>Coprinopsis</taxon>
    </lineage>
</organism>
<dbReference type="AlphaFoldDB" id="A0A5C3L8M4"/>
<dbReference type="InterPro" id="IPR013922">
    <property type="entry name" value="Cyclin_PHO80-like"/>
</dbReference>
<evidence type="ECO:0000259" key="2">
    <source>
        <dbReference type="Pfam" id="PF00134"/>
    </source>
</evidence>
<sequence>MLLFEYAEGLYPITTVECVLLSELVYGHLACTLGPDIYRSETWPAEQRHIIYHILQRSFLHPSVAGGAIYLIGRLKQKRPNIQLEGINGLNVFTAAFIVASKYLSDFPLPMNRWLYITGYHFSASQLSYLETQLCCDLQWNLGLDNRSFENFDKLFASWVALRNNSFPPDFFSYPEYDYTRPVGFEKLDGWDEPVADADLFTPMSVCQCQQTKPEPVVPSPAYKPIHHSQFCETGLPELSDRRDQIRRQPAGSRPTSVARPQPVFSRIPTPSTSSSSGVQFRSSSLATDGTAKSALNRRQSPTKKSSCTEYPPSSTACSPDSSATIVNTQETDSDLDDSEWSTIDSPVKPALKSQGVQCTIVDGDVLPTDNGGGKLRKLV</sequence>
<protein>
    <recommendedName>
        <fullName evidence="2">Cyclin N-terminal domain-containing protein</fullName>
    </recommendedName>
</protein>
<dbReference type="GO" id="GO:0019901">
    <property type="term" value="F:protein kinase binding"/>
    <property type="evidence" value="ECO:0007669"/>
    <property type="project" value="InterPro"/>
</dbReference>
<dbReference type="PANTHER" id="PTHR15615:SF108">
    <property type="entry name" value="PROTEIN CNPPD1"/>
    <property type="match status" value="1"/>
</dbReference>
<dbReference type="Pfam" id="PF00134">
    <property type="entry name" value="Cyclin_N"/>
    <property type="match status" value="1"/>
</dbReference>
<dbReference type="CDD" id="cd20557">
    <property type="entry name" value="CYCLIN_ScPCL1-like"/>
    <property type="match status" value="1"/>
</dbReference>
<dbReference type="STRING" id="230819.A0A5C3L8M4"/>
<dbReference type="Gene3D" id="1.10.472.10">
    <property type="entry name" value="Cyclin-like"/>
    <property type="match status" value="1"/>
</dbReference>
<dbReference type="SUPFAM" id="SSF47954">
    <property type="entry name" value="Cyclin-like"/>
    <property type="match status" value="1"/>
</dbReference>
<dbReference type="GO" id="GO:0000307">
    <property type="term" value="C:cyclin-dependent protein kinase holoenzyme complex"/>
    <property type="evidence" value="ECO:0007669"/>
    <property type="project" value="TreeGrafter"/>
</dbReference>
<dbReference type="InterPro" id="IPR006671">
    <property type="entry name" value="Cyclin_N"/>
</dbReference>
<evidence type="ECO:0000313" key="4">
    <source>
        <dbReference type="Proteomes" id="UP000307440"/>
    </source>
</evidence>
<dbReference type="InterPro" id="IPR036915">
    <property type="entry name" value="Cyclin-like_sf"/>
</dbReference>